<evidence type="ECO:0000256" key="1">
    <source>
        <dbReference type="ARBA" id="ARBA00004651"/>
    </source>
</evidence>
<dbReference type="PANTHER" id="PTHR33932">
    <property type="entry name" value="NA(+)/H(+) ANTIPORTER SUBUNIT B"/>
    <property type="match status" value="1"/>
</dbReference>
<evidence type="ECO:0000259" key="8">
    <source>
        <dbReference type="Pfam" id="PF04039"/>
    </source>
</evidence>
<dbReference type="OrthoDB" id="9798859at2"/>
<dbReference type="Pfam" id="PF04039">
    <property type="entry name" value="MnhB"/>
    <property type="match status" value="1"/>
</dbReference>
<feature type="transmembrane region" description="Helical" evidence="7">
    <location>
        <begin position="37"/>
        <end position="59"/>
    </location>
</feature>
<dbReference type="KEGG" id="saca:FFV09_04170"/>
<comment type="similarity">
    <text evidence="2">Belongs to the CPA3 antiporters (TC 2.A.63) subunit B family.</text>
</comment>
<evidence type="ECO:0000256" key="5">
    <source>
        <dbReference type="ARBA" id="ARBA00022989"/>
    </source>
</evidence>
<dbReference type="AlphaFoldDB" id="A0A4Y6UR50"/>
<evidence type="ECO:0000256" key="2">
    <source>
        <dbReference type="ARBA" id="ARBA00009425"/>
    </source>
</evidence>
<evidence type="ECO:0000256" key="6">
    <source>
        <dbReference type="ARBA" id="ARBA00023136"/>
    </source>
</evidence>
<evidence type="ECO:0000313" key="9">
    <source>
        <dbReference type="EMBL" id="QDH20123.1"/>
    </source>
</evidence>
<dbReference type="EMBL" id="CP041217">
    <property type="protein sequence ID" value="QDH20123.1"/>
    <property type="molecule type" value="Genomic_DNA"/>
</dbReference>
<feature type="transmembrane region" description="Helical" evidence="7">
    <location>
        <begin position="115"/>
        <end position="137"/>
    </location>
</feature>
<feature type="domain" description="Na+/H+ antiporter MnhB subunit-related protein" evidence="8">
    <location>
        <begin position="9"/>
        <end position="132"/>
    </location>
</feature>
<evidence type="ECO:0000256" key="4">
    <source>
        <dbReference type="ARBA" id="ARBA00022692"/>
    </source>
</evidence>
<dbReference type="Proteomes" id="UP000316968">
    <property type="component" value="Chromosome"/>
</dbReference>
<keyword evidence="4 7" id="KW-0812">Transmembrane</keyword>
<keyword evidence="3" id="KW-1003">Cell membrane</keyword>
<dbReference type="NCBIfam" id="NF009223">
    <property type="entry name" value="PRK12573.1"/>
    <property type="match status" value="1"/>
</dbReference>
<dbReference type="GO" id="GO:0005886">
    <property type="term" value="C:plasma membrane"/>
    <property type="evidence" value="ECO:0007669"/>
    <property type="project" value="UniProtKB-SubCell"/>
</dbReference>
<proteinExistence type="inferred from homology"/>
<feature type="transmembrane region" description="Helical" evidence="7">
    <location>
        <begin position="71"/>
        <end position="95"/>
    </location>
</feature>
<keyword evidence="5 7" id="KW-1133">Transmembrane helix</keyword>
<feature type="transmembrane region" description="Helical" evidence="7">
    <location>
        <begin position="12"/>
        <end position="31"/>
    </location>
</feature>
<keyword evidence="10" id="KW-1185">Reference proteome</keyword>
<evidence type="ECO:0000313" key="10">
    <source>
        <dbReference type="Proteomes" id="UP000316968"/>
    </source>
</evidence>
<accession>A0A4Y6UR50</accession>
<gene>
    <name evidence="9" type="ORF">FFV09_04170</name>
</gene>
<keyword evidence="6 7" id="KW-0472">Membrane</keyword>
<dbReference type="InterPro" id="IPR050622">
    <property type="entry name" value="CPA3_antiporter_subunitB"/>
</dbReference>
<protein>
    <submittedName>
        <fullName evidence="9">Na(+)/H(+) antiporter subunit B</fullName>
    </submittedName>
</protein>
<reference evidence="9 10" key="1">
    <citation type="submission" date="2019-06" db="EMBL/GenBank/DDBJ databases">
        <title>Saccharibacillus brassicae sp. nov., an endophytic bacterium isolated from Chinese cabbage seeds (Brassica pekinensis).</title>
        <authorList>
            <person name="Jiang L."/>
            <person name="Lee J."/>
            <person name="Kim S.W."/>
        </authorList>
    </citation>
    <scope>NUCLEOTIDE SEQUENCE [LARGE SCALE GENOMIC DNA]</scope>
    <source>
        <strain evidence="10">KCTC 43072 / ATSA2</strain>
    </source>
</reference>
<dbReference type="PANTHER" id="PTHR33932:SF4">
    <property type="entry name" value="NA(+)_H(+) ANTIPORTER SUBUNIT B"/>
    <property type="match status" value="1"/>
</dbReference>
<organism evidence="9 10">
    <name type="scientific">Saccharibacillus brassicae</name>
    <dbReference type="NCBI Taxonomy" id="2583377"/>
    <lineage>
        <taxon>Bacteria</taxon>
        <taxon>Bacillati</taxon>
        <taxon>Bacillota</taxon>
        <taxon>Bacilli</taxon>
        <taxon>Bacillales</taxon>
        <taxon>Paenibacillaceae</taxon>
        <taxon>Saccharibacillus</taxon>
    </lineage>
</organism>
<dbReference type="RefSeq" id="WP_141446509.1">
    <property type="nucleotide sequence ID" value="NZ_CP041217.1"/>
</dbReference>
<sequence length="141" mass="15073">MPRGSDIFLQNISKIVVFIVLAFALYLFFTGHGSPGGGFIAGLMSAGALLLLALAYDIETVRKVIPFDFKLITALGLLIALCTGTGALFFGEPFLKHAFGYFQLPLLGKTELHTALIFDLGVYLAVVGVTMTILLTIGEDS</sequence>
<comment type="subcellular location">
    <subcellularLocation>
        <location evidence="1">Cell membrane</location>
        <topology evidence="1">Multi-pass membrane protein</topology>
    </subcellularLocation>
</comment>
<evidence type="ECO:0000256" key="3">
    <source>
        <dbReference type="ARBA" id="ARBA00022475"/>
    </source>
</evidence>
<dbReference type="InterPro" id="IPR007182">
    <property type="entry name" value="MnhB"/>
</dbReference>
<name>A0A4Y6UR50_SACBS</name>
<evidence type="ECO:0000256" key="7">
    <source>
        <dbReference type="SAM" id="Phobius"/>
    </source>
</evidence>